<protein>
    <submittedName>
        <fullName evidence="1">Uncharacterized protein</fullName>
    </submittedName>
</protein>
<sequence length="37" mass="4495">MLNKRFHSYFNESLSVRQFDFSVFCIKSLFFGNKPLF</sequence>
<organism evidence="1 2">
    <name type="scientific">Bacillus paralicheniformis</name>
    <dbReference type="NCBI Taxonomy" id="1648923"/>
    <lineage>
        <taxon>Bacteria</taxon>
        <taxon>Bacillati</taxon>
        <taxon>Bacillota</taxon>
        <taxon>Bacilli</taxon>
        <taxon>Bacillales</taxon>
        <taxon>Bacillaceae</taxon>
        <taxon>Bacillus</taxon>
    </lineage>
</organism>
<comment type="caution">
    <text evidence="1">The sequence shown here is derived from an EMBL/GenBank/DDBJ whole genome shotgun (WGS) entry which is preliminary data.</text>
</comment>
<dbReference type="Proteomes" id="UP000185604">
    <property type="component" value="Unassembled WGS sequence"/>
</dbReference>
<gene>
    <name evidence="1" type="ORF">B4121_0854</name>
</gene>
<proteinExistence type="predicted"/>
<accession>A0A7Z1B4W6</accession>
<name>A0A7Z1B4W6_9BACI</name>
<reference evidence="1 2" key="1">
    <citation type="journal article" date="2016" name="Front. Microbiol.">
        <title>High-Level Heat Resistance of Spores of Bacillus amyloliquefaciens and Bacillus licheniformis Results from the Presence of a spoVA Operon in a Tn1546 Transposon.</title>
        <authorList>
            <person name="Berendsen E.M."/>
            <person name="Koning R.A."/>
            <person name="Boekhorst J."/>
            <person name="de Jong A."/>
            <person name="Kuipers O.P."/>
            <person name="Wells-Bennik M.H."/>
        </authorList>
    </citation>
    <scope>NUCLEOTIDE SEQUENCE [LARGE SCALE GENOMIC DNA]</scope>
    <source>
        <strain evidence="1 2">B4121</strain>
    </source>
</reference>
<dbReference type="AlphaFoldDB" id="A0A7Z1B4W6"/>
<evidence type="ECO:0000313" key="2">
    <source>
        <dbReference type="Proteomes" id="UP000185604"/>
    </source>
</evidence>
<dbReference type="EMBL" id="LKPO01000004">
    <property type="protein sequence ID" value="OLF96643.1"/>
    <property type="molecule type" value="Genomic_DNA"/>
</dbReference>
<evidence type="ECO:0000313" key="1">
    <source>
        <dbReference type="EMBL" id="OLF96643.1"/>
    </source>
</evidence>